<evidence type="ECO:0000259" key="3">
    <source>
        <dbReference type="Pfam" id="PF00501"/>
    </source>
</evidence>
<comment type="similarity">
    <text evidence="1">Belongs to the ATP-dependent AMP-binding enzyme family.</text>
</comment>
<dbReference type="PANTHER" id="PTHR43201:SF5">
    <property type="entry name" value="MEDIUM-CHAIN ACYL-COA LIGASE ACSF2, MITOCHONDRIAL"/>
    <property type="match status" value="1"/>
</dbReference>
<dbReference type="KEGG" id="smic:SmB9_00400"/>
<dbReference type="Gene3D" id="3.30.300.30">
    <property type="match status" value="1"/>
</dbReference>
<dbReference type="InterPro" id="IPR020845">
    <property type="entry name" value="AMP-binding_CS"/>
</dbReference>
<sequence>MTDFNDVNAVGHRICDFVRSFANAFPDREALIADGGDRLTYSEYARQVDAVAKSLIAMGVKPGDRVAMLDTPSPRFMVMFAAASGIGAIWMGLNPRYQLGELSYVVGDAQPVLIFAKSRVGSRDYYDDLVSLSQLNGRNVPVIELFDQKDSKFGGYDAFIAAGYAVTDDQLSSRRFASGGRQPCLLVYTSGSTGKPKGALLHHEGIIAFSLEQARLWQVNPHRCLNYFPINHVGCTVDISVPAIVQGGTIVFMEQFDAKRSIEVACEERITWLGSIPSVFALQMACPEWETSDLSAVQLCIWEGAAISEDMLDKLLARFPLLATNYGMTETTSAMAATPPCRDRDMLLYSVGMPFPGVELRILDENDHDVELGEIGEIVARSIYNFTGYLNLPEVTSSSYTNENFFRTGDLGIFRADGTLKISGRIKEMFKSGGYNVYPREVEITLESHPQVDSAVVVCAPDATWQEVGIAFVVANSPLEPDDIISWCRDQLANYKIPKRLVIVDELPLLPIGKVDRNKLKETAKNL</sequence>
<dbReference type="SUPFAM" id="SSF56801">
    <property type="entry name" value="Acetyl-CoA synthetase-like"/>
    <property type="match status" value="1"/>
</dbReference>
<dbReference type="AlphaFoldDB" id="A0AAD1FYY8"/>
<feature type="domain" description="AMP-binding enzyme C-terminal" evidence="4">
    <location>
        <begin position="441"/>
        <end position="514"/>
    </location>
</feature>
<keyword evidence="2 5" id="KW-0436">Ligase</keyword>
<evidence type="ECO:0000313" key="7">
    <source>
        <dbReference type="Proteomes" id="UP000275727"/>
    </source>
</evidence>
<dbReference type="GO" id="GO:0006631">
    <property type="term" value="P:fatty acid metabolic process"/>
    <property type="evidence" value="ECO:0007669"/>
    <property type="project" value="TreeGrafter"/>
</dbReference>
<gene>
    <name evidence="6" type="ORF">DFR51_0020</name>
    <name evidence="5" type="ORF">SmB9_00400</name>
</gene>
<dbReference type="InterPro" id="IPR045851">
    <property type="entry name" value="AMP-bd_C_sf"/>
</dbReference>
<accession>A0AAD1FYY8</accession>
<dbReference type="PROSITE" id="PS00455">
    <property type="entry name" value="AMP_BINDING"/>
    <property type="match status" value="1"/>
</dbReference>
<dbReference type="PANTHER" id="PTHR43201">
    <property type="entry name" value="ACYL-COA SYNTHETASE"/>
    <property type="match status" value="1"/>
</dbReference>
<dbReference type="Pfam" id="PF00501">
    <property type="entry name" value="AMP-binding"/>
    <property type="match status" value="1"/>
</dbReference>
<feature type="domain" description="AMP-dependent synthetase/ligase" evidence="3">
    <location>
        <begin position="21"/>
        <end position="390"/>
    </location>
</feature>
<keyword evidence="8" id="KW-1185">Reference proteome</keyword>
<dbReference type="EMBL" id="AP018711">
    <property type="protein sequence ID" value="BBE32382.1"/>
    <property type="molecule type" value="Genomic_DNA"/>
</dbReference>
<dbReference type="GO" id="GO:0031956">
    <property type="term" value="F:medium-chain fatty acid-CoA ligase activity"/>
    <property type="evidence" value="ECO:0007669"/>
    <property type="project" value="TreeGrafter"/>
</dbReference>
<protein>
    <submittedName>
        <fullName evidence="6">Acyl-CoA synthetase (AMP-forming)/AMP-acid ligase II</fullName>
    </submittedName>
    <submittedName>
        <fullName evidence="5">Long-chain-fatty-acid--CoA ligase</fullName>
    </submittedName>
</protein>
<reference evidence="5 7" key="1">
    <citation type="submission" date="2018-06" db="EMBL/GenBank/DDBJ databases">
        <title>Complete Genome Sequence of the Microcystin-Degrading Bacterium Sphingosinicella microcystinivorans Strain B-9.</title>
        <authorList>
            <person name="Jin H."/>
            <person name="Nishizawa T."/>
            <person name="Guo Y."/>
            <person name="Nishizawa A."/>
            <person name="Park H."/>
            <person name="Kato H."/>
            <person name="Tsuji K."/>
            <person name="Harada K."/>
        </authorList>
    </citation>
    <scope>NUCLEOTIDE SEQUENCE [LARGE SCALE GENOMIC DNA]</scope>
    <source>
        <strain evidence="5 7">B9</strain>
    </source>
</reference>
<organism evidence="5 7">
    <name type="scientific">Sphingosinicella microcystinivorans</name>
    <dbReference type="NCBI Taxonomy" id="335406"/>
    <lineage>
        <taxon>Bacteria</taxon>
        <taxon>Pseudomonadati</taxon>
        <taxon>Pseudomonadota</taxon>
        <taxon>Alphaproteobacteria</taxon>
        <taxon>Sphingomonadales</taxon>
        <taxon>Sphingosinicellaceae</taxon>
        <taxon>Sphingosinicella</taxon>
    </lineage>
</organism>
<dbReference type="InterPro" id="IPR000873">
    <property type="entry name" value="AMP-dep_synth/lig_dom"/>
</dbReference>
<dbReference type="InterPro" id="IPR042099">
    <property type="entry name" value="ANL_N_sf"/>
</dbReference>
<evidence type="ECO:0000259" key="4">
    <source>
        <dbReference type="Pfam" id="PF13193"/>
    </source>
</evidence>
<dbReference type="Proteomes" id="UP000276029">
    <property type="component" value="Unassembled WGS sequence"/>
</dbReference>
<dbReference type="Proteomes" id="UP000275727">
    <property type="component" value="Chromosome"/>
</dbReference>
<evidence type="ECO:0000313" key="6">
    <source>
        <dbReference type="EMBL" id="RKS94266.1"/>
    </source>
</evidence>
<reference evidence="6 8" key="2">
    <citation type="submission" date="2018-10" db="EMBL/GenBank/DDBJ databases">
        <title>Genomic Encyclopedia of Type Strains, Phase IV (KMG-IV): sequencing the most valuable type-strain genomes for metagenomic binning, comparative biology and taxonomic classification.</title>
        <authorList>
            <person name="Goeker M."/>
        </authorList>
    </citation>
    <scope>NUCLEOTIDE SEQUENCE [LARGE SCALE GENOMIC DNA]</scope>
    <source>
        <strain evidence="6 8">DSM 19791</strain>
    </source>
</reference>
<name>A0AAD1FYY8_SPHMI</name>
<evidence type="ECO:0000313" key="8">
    <source>
        <dbReference type="Proteomes" id="UP000276029"/>
    </source>
</evidence>
<dbReference type="Pfam" id="PF13193">
    <property type="entry name" value="AMP-binding_C"/>
    <property type="match status" value="1"/>
</dbReference>
<dbReference type="RefSeq" id="WP_160119009.1">
    <property type="nucleotide sequence ID" value="NZ_AP018711.1"/>
</dbReference>
<proteinExistence type="inferred from homology"/>
<dbReference type="InterPro" id="IPR025110">
    <property type="entry name" value="AMP-bd_C"/>
</dbReference>
<dbReference type="EMBL" id="RBWX01000002">
    <property type="protein sequence ID" value="RKS94266.1"/>
    <property type="molecule type" value="Genomic_DNA"/>
</dbReference>
<evidence type="ECO:0000313" key="5">
    <source>
        <dbReference type="EMBL" id="BBE32382.1"/>
    </source>
</evidence>
<evidence type="ECO:0000256" key="2">
    <source>
        <dbReference type="ARBA" id="ARBA00022598"/>
    </source>
</evidence>
<evidence type="ECO:0000256" key="1">
    <source>
        <dbReference type="ARBA" id="ARBA00006432"/>
    </source>
</evidence>
<dbReference type="Gene3D" id="3.40.50.12780">
    <property type="entry name" value="N-terminal domain of ligase-like"/>
    <property type="match status" value="1"/>
</dbReference>